<dbReference type="InterPro" id="IPR013790">
    <property type="entry name" value="Dwarfin"/>
</dbReference>
<keyword evidence="7" id="KW-0963">Cytoplasm</keyword>
<comment type="similarity">
    <text evidence="1 7">Belongs to the dwarfin/SMAD family.</text>
</comment>
<accession>A0ABD1FD19</accession>
<dbReference type="PANTHER" id="PTHR13703">
    <property type="entry name" value="SMAD"/>
    <property type="match status" value="1"/>
</dbReference>
<evidence type="ECO:0000256" key="1">
    <source>
        <dbReference type="ARBA" id="ARBA00005545"/>
    </source>
</evidence>
<evidence type="ECO:0000313" key="11">
    <source>
        <dbReference type="Proteomes" id="UP001566132"/>
    </source>
</evidence>
<dbReference type="GO" id="GO:0051239">
    <property type="term" value="P:regulation of multicellular organismal process"/>
    <property type="evidence" value="ECO:0007669"/>
    <property type="project" value="UniProtKB-ARBA"/>
</dbReference>
<evidence type="ECO:0000256" key="2">
    <source>
        <dbReference type="ARBA" id="ARBA00022723"/>
    </source>
</evidence>
<dbReference type="Pfam" id="PF03166">
    <property type="entry name" value="MH2"/>
    <property type="match status" value="1"/>
</dbReference>
<dbReference type="SMART" id="SM00524">
    <property type="entry name" value="DWB"/>
    <property type="match status" value="1"/>
</dbReference>
<evidence type="ECO:0000256" key="5">
    <source>
        <dbReference type="ARBA" id="ARBA00023163"/>
    </source>
</evidence>
<comment type="subcellular location">
    <subcellularLocation>
        <location evidence="7">Cytoplasm</location>
    </subcellularLocation>
    <subcellularLocation>
        <location evidence="7">Nucleus</location>
    </subcellularLocation>
</comment>
<evidence type="ECO:0000259" key="9">
    <source>
        <dbReference type="PROSITE" id="PS51076"/>
    </source>
</evidence>
<dbReference type="PROSITE" id="PS51075">
    <property type="entry name" value="MH1"/>
    <property type="match status" value="1"/>
</dbReference>
<evidence type="ECO:0000256" key="4">
    <source>
        <dbReference type="ARBA" id="ARBA00023015"/>
    </source>
</evidence>
<dbReference type="SMART" id="SM00523">
    <property type="entry name" value="DWA"/>
    <property type="match status" value="1"/>
</dbReference>
<dbReference type="InterPro" id="IPR003619">
    <property type="entry name" value="MAD_homology1_Dwarfin-type"/>
</dbReference>
<reference evidence="10 11" key="1">
    <citation type="submission" date="2024-05" db="EMBL/GenBank/DDBJ databases">
        <title>Genetic variation in Jamaican populations of the coffee berry borer (Hypothenemus hampei).</title>
        <authorList>
            <person name="Errbii M."/>
            <person name="Myrie A."/>
        </authorList>
    </citation>
    <scope>NUCLEOTIDE SEQUENCE [LARGE SCALE GENOMIC DNA]</scope>
    <source>
        <strain evidence="10">JA-Hopewell-2020-01-JO</strain>
        <tissue evidence="10">Whole body</tissue>
    </source>
</reference>
<keyword evidence="3" id="KW-0862">Zinc</keyword>
<dbReference type="InterPro" id="IPR001132">
    <property type="entry name" value="SMAD_dom_Dwarfin-type"/>
</dbReference>
<dbReference type="Proteomes" id="UP001566132">
    <property type="component" value="Unassembled WGS sequence"/>
</dbReference>
<dbReference type="PANTHER" id="PTHR13703:SF54">
    <property type="entry name" value="MOTHERS AGAINST DECAPENTAPLEGIC HOMOLOG"/>
    <property type="match status" value="1"/>
</dbReference>
<proteinExistence type="inferred from homology"/>
<evidence type="ECO:0000313" key="10">
    <source>
        <dbReference type="EMBL" id="KAL1517161.1"/>
    </source>
</evidence>
<keyword evidence="2" id="KW-0479">Metal-binding</keyword>
<dbReference type="AlphaFoldDB" id="A0ABD1FD19"/>
<dbReference type="InterPro" id="IPR036578">
    <property type="entry name" value="SMAD_MH1_sf"/>
</dbReference>
<dbReference type="InterPro" id="IPR017855">
    <property type="entry name" value="SMAD-like_dom_sf"/>
</dbReference>
<dbReference type="GO" id="GO:0005737">
    <property type="term" value="C:cytoplasm"/>
    <property type="evidence" value="ECO:0007669"/>
    <property type="project" value="UniProtKB-SubCell"/>
</dbReference>
<protein>
    <recommendedName>
        <fullName evidence="7">Mothers against decapentaplegic homolog</fullName>
        <shortName evidence="7">MAD homolog</shortName>
        <shortName evidence="7">Mothers against DPP homolog</shortName>
    </recommendedName>
    <alternativeName>
        <fullName evidence="7">SMAD family member</fullName>
    </alternativeName>
</protein>
<gene>
    <name evidence="10" type="ORF">ABEB36_000960</name>
</gene>
<feature type="domain" description="MH1" evidence="8">
    <location>
        <begin position="11"/>
        <end position="135"/>
    </location>
</feature>
<keyword evidence="4 7" id="KW-0805">Transcription regulation</keyword>
<evidence type="ECO:0000259" key="8">
    <source>
        <dbReference type="PROSITE" id="PS51075"/>
    </source>
</evidence>
<dbReference type="GO" id="GO:0005634">
    <property type="term" value="C:nucleus"/>
    <property type="evidence" value="ECO:0007669"/>
    <property type="project" value="UniProtKB-SubCell"/>
</dbReference>
<dbReference type="SUPFAM" id="SSF49879">
    <property type="entry name" value="SMAD/FHA domain"/>
    <property type="match status" value="1"/>
</dbReference>
<organism evidence="10 11">
    <name type="scientific">Hypothenemus hampei</name>
    <name type="common">Coffee berry borer</name>
    <dbReference type="NCBI Taxonomy" id="57062"/>
    <lineage>
        <taxon>Eukaryota</taxon>
        <taxon>Metazoa</taxon>
        <taxon>Ecdysozoa</taxon>
        <taxon>Arthropoda</taxon>
        <taxon>Hexapoda</taxon>
        <taxon>Insecta</taxon>
        <taxon>Pterygota</taxon>
        <taxon>Neoptera</taxon>
        <taxon>Endopterygota</taxon>
        <taxon>Coleoptera</taxon>
        <taxon>Polyphaga</taxon>
        <taxon>Cucujiformia</taxon>
        <taxon>Curculionidae</taxon>
        <taxon>Scolytinae</taxon>
        <taxon>Hypothenemus</taxon>
    </lineage>
</organism>
<keyword evidence="6 7" id="KW-0539">Nucleus</keyword>
<dbReference type="GO" id="GO:0050793">
    <property type="term" value="P:regulation of developmental process"/>
    <property type="evidence" value="ECO:0007669"/>
    <property type="project" value="UniProtKB-ARBA"/>
</dbReference>
<dbReference type="Gene3D" id="3.90.520.10">
    <property type="entry name" value="SMAD MH1 domain"/>
    <property type="match status" value="1"/>
</dbReference>
<evidence type="ECO:0000256" key="6">
    <source>
        <dbReference type="ARBA" id="ARBA00023242"/>
    </source>
</evidence>
<dbReference type="EMBL" id="JBDJPC010000001">
    <property type="protein sequence ID" value="KAL1517161.1"/>
    <property type="molecule type" value="Genomic_DNA"/>
</dbReference>
<dbReference type="GO" id="GO:0046872">
    <property type="term" value="F:metal ion binding"/>
    <property type="evidence" value="ECO:0007669"/>
    <property type="project" value="UniProtKB-KW"/>
</dbReference>
<keyword evidence="11" id="KW-1185">Reference proteome</keyword>
<sequence>MFMFRRKRTANLTRKLLRFRRASLNGSTAVDRGPTGSKDTKEDDIHELLKKLQETQLEMLLNAVETRGIELGNCVLVPRECSYEPHLLVCQFWRWPELRKSDELRRLPQCGAAGDMVYSCCNPYHWSRLFTPDIPPPPYSRTNDHRIRPEDRAPSELMLVTRNMFQSLTTSGESTVTRTDWCKLAYWESQVRVGPLFPVDPPHVNIFGNVPFGLDGLSLETISSQRANKSEDSQKVRAKIGLGVTLSREADGLVWIYNRSEQPVFVDSLYLTGGYDDPNMGWPIRLPPDYCICVHAPVAPQTFGWDQLMVSDRPGPAPDPNSIRISFVKGWGKRYSRRDIISCPCWLEILLAPCR</sequence>
<dbReference type="PROSITE" id="PS51076">
    <property type="entry name" value="MH2"/>
    <property type="match status" value="1"/>
</dbReference>
<dbReference type="InterPro" id="IPR008984">
    <property type="entry name" value="SMAD_FHA_dom_sf"/>
</dbReference>
<dbReference type="GO" id="GO:0009791">
    <property type="term" value="P:post-embryonic development"/>
    <property type="evidence" value="ECO:0007669"/>
    <property type="project" value="UniProtKB-ARBA"/>
</dbReference>
<name>A0ABD1FD19_HYPHA</name>
<dbReference type="Pfam" id="PF03165">
    <property type="entry name" value="MH1"/>
    <property type="match status" value="1"/>
</dbReference>
<dbReference type="CDD" id="cd10489">
    <property type="entry name" value="MH1_SMAD_6_7"/>
    <property type="match status" value="1"/>
</dbReference>
<comment type="caution">
    <text evidence="10">The sequence shown here is derived from an EMBL/GenBank/DDBJ whole genome shotgun (WGS) entry which is preliminary data.</text>
</comment>
<dbReference type="Gene3D" id="2.60.200.10">
    <property type="match status" value="1"/>
</dbReference>
<dbReference type="SUPFAM" id="SSF56366">
    <property type="entry name" value="SMAD MH1 domain"/>
    <property type="match status" value="1"/>
</dbReference>
<evidence type="ECO:0000256" key="3">
    <source>
        <dbReference type="ARBA" id="ARBA00022833"/>
    </source>
</evidence>
<feature type="domain" description="MH2" evidence="9">
    <location>
        <begin position="181"/>
        <end position="355"/>
    </location>
</feature>
<keyword evidence="5 7" id="KW-0804">Transcription</keyword>
<dbReference type="InterPro" id="IPR013019">
    <property type="entry name" value="MAD_homology_MH1"/>
</dbReference>
<evidence type="ECO:0000256" key="7">
    <source>
        <dbReference type="RuleBase" id="RU361195"/>
    </source>
</evidence>